<dbReference type="InterPro" id="IPR037986">
    <property type="entry name" value="Myo5p-like_CBD_DIL"/>
</dbReference>
<dbReference type="OrthoDB" id="426293at2759"/>
<feature type="region of interest" description="Disordered" evidence="2">
    <location>
        <begin position="848"/>
        <end position="867"/>
    </location>
</feature>
<dbReference type="InterPro" id="IPR002110">
    <property type="entry name" value="Ankyrin_rpt"/>
</dbReference>
<dbReference type="CDD" id="cd15473">
    <property type="entry name" value="Myo5p-like_CBD_DIL_ANK"/>
    <property type="match status" value="1"/>
</dbReference>
<dbReference type="PROSITE" id="PS50297">
    <property type="entry name" value="ANK_REP_REGION"/>
    <property type="match status" value="1"/>
</dbReference>
<feature type="repeat" description="ANK" evidence="1">
    <location>
        <begin position="82"/>
        <end position="114"/>
    </location>
</feature>
<feature type="region of interest" description="Disordered" evidence="2">
    <location>
        <begin position="763"/>
        <end position="841"/>
    </location>
</feature>
<evidence type="ECO:0000313" key="5">
    <source>
        <dbReference type="Proteomes" id="UP000837801"/>
    </source>
</evidence>
<dbReference type="AlphaFoldDB" id="A0A9P0QMJ3"/>
<dbReference type="PROSITE" id="PS51126">
    <property type="entry name" value="DILUTE"/>
    <property type="match status" value="1"/>
</dbReference>
<dbReference type="GO" id="GO:0051020">
    <property type="term" value="F:GTPase binding"/>
    <property type="evidence" value="ECO:0007669"/>
    <property type="project" value="TreeGrafter"/>
</dbReference>
<evidence type="ECO:0000259" key="3">
    <source>
        <dbReference type="PROSITE" id="PS51126"/>
    </source>
</evidence>
<feature type="domain" description="Dilute" evidence="3">
    <location>
        <begin position="327"/>
        <end position="680"/>
    </location>
</feature>
<dbReference type="EMBL" id="CAKXYY010000003">
    <property type="protein sequence ID" value="CAH2351461.1"/>
    <property type="molecule type" value="Genomic_DNA"/>
</dbReference>
<comment type="caution">
    <text evidence="4">The sequence shown here is derived from an EMBL/GenBank/DDBJ whole genome shotgun (WGS) entry which is preliminary data.</text>
</comment>
<dbReference type="PROSITE" id="PS50088">
    <property type="entry name" value="ANK_REPEAT"/>
    <property type="match status" value="1"/>
</dbReference>
<keyword evidence="5" id="KW-1185">Reference proteome</keyword>
<sequence length="867" mass="98697">MDAWTLTSGTSVLANASSVISTATTLASDPYFQKVLASQKSLIVDNQEVIAKFILASCNEDMSELQSIVADSPELIDNLSATGITPLIYGIFFNHLPVLEFLLDHSADPDLSDTAIANYTPIMWAVYLNRLDIVKLLLNHQADPYLCPDEVNSPKKNAISLVYPEKTEMYQYFKSHNIFRDGDLSPTSEDFGDDYYNQIDNEIDDDLSNQIKLQSITGTNIIAESDLDVQEKEREKIDSYVEERTLSEDPILFALPEFDYQKLQADQYLEFDDSDIPTLLDYIFSLRTSKTGTIQHETKVPAAIVFQLLRYSHMKAESIESTEFLFDYFITRLRTVTNTKSGVFTSGGDNSNKIGQGQQSQSQQTGDIVLLSYWLSVIQFLHFYLCKNGLYKNYPKFLQELVNTVQSLIATLSFSINSRLNLLIDECMLDFTSLIDVSNTLYAKDWNLFKTKKKHPNTYDDIFNMLYPPNEREMMKPSPLRFVQVLGALDYVLKLHQVDNILKSQTFSQVFYCINCTIFNRIISQSKYCSRGKAIQIRLNISTVEDWLRGHNFKIQAPDSDSGLKSLLPADYNSSFLINLLQAPKGSAKDANDPHFLSFYYTSLFHIGKLQLQPTIELLQWLQCMSTLRDEDSLVGTINQFDSLNYYQIVKTMTKLYKYEVEEVKIPKQLVNFMKRLQAEQGENQVGNSKSHYMTQTSFLSKELYIYLNPNFVFPVALPTLQELINNYGSGLGGVRIYRAKKYQPSIPIDVLDDVEELLAKNKSDRDRTFEQQEYNEDGEEDYDEAGHSEAEADTEENDGISQGTDGISKAHSSNNVVHNDDKAESNTESKADVKPFKSDSLFKEVQLPSSLAHRTWGDDDIDANPW</sequence>
<keyword evidence="1" id="KW-0040">ANK repeat</keyword>
<evidence type="ECO:0000256" key="2">
    <source>
        <dbReference type="SAM" id="MobiDB-lite"/>
    </source>
</evidence>
<gene>
    <name evidence="4" type="ORF">CLIB1423_03S06832</name>
</gene>
<feature type="compositionally biased region" description="Basic and acidic residues" evidence="2">
    <location>
        <begin position="819"/>
        <end position="841"/>
    </location>
</feature>
<evidence type="ECO:0000313" key="4">
    <source>
        <dbReference type="EMBL" id="CAH2351461.1"/>
    </source>
</evidence>
<name>A0A9P0QMJ3_9ASCO</name>
<dbReference type="SUPFAM" id="SSF48403">
    <property type="entry name" value="Ankyrin repeat"/>
    <property type="match status" value="1"/>
</dbReference>
<organism evidence="4 5">
    <name type="scientific">[Candida] railenensis</name>
    <dbReference type="NCBI Taxonomy" id="45579"/>
    <lineage>
        <taxon>Eukaryota</taxon>
        <taxon>Fungi</taxon>
        <taxon>Dikarya</taxon>
        <taxon>Ascomycota</taxon>
        <taxon>Saccharomycotina</taxon>
        <taxon>Pichiomycetes</taxon>
        <taxon>Debaryomycetaceae</taxon>
        <taxon>Kurtzmaniella</taxon>
    </lineage>
</organism>
<dbReference type="SMART" id="SM00248">
    <property type="entry name" value="ANK"/>
    <property type="match status" value="2"/>
</dbReference>
<protein>
    <submittedName>
        <fullName evidence="4">Dilute domain-containing protein</fullName>
    </submittedName>
</protein>
<evidence type="ECO:0000256" key="1">
    <source>
        <dbReference type="PROSITE-ProRule" id="PRU00023"/>
    </source>
</evidence>
<dbReference type="InterPro" id="IPR002710">
    <property type="entry name" value="Dilute_dom"/>
</dbReference>
<feature type="compositionally biased region" description="Polar residues" evidence="2">
    <location>
        <begin position="800"/>
        <end position="818"/>
    </location>
</feature>
<dbReference type="Pfam" id="PF01843">
    <property type="entry name" value="DIL"/>
    <property type="match status" value="1"/>
</dbReference>
<proteinExistence type="predicted"/>
<dbReference type="Pfam" id="PF12796">
    <property type="entry name" value="Ank_2"/>
    <property type="match status" value="1"/>
</dbReference>
<dbReference type="InterPro" id="IPR052072">
    <property type="entry name" value="Vascular_dev_regulator"/>
</dbReference>
<feature type="compositionally biased region" description="Acidic residues" evidence="2">
    <location>
        <begin position="774"/>
        <end position="784"/>
    </location>
</feature>
<dbReference type="InterPro" id="IPR036770">
    <property type="entry name" value="Ankyrin_rpt-contain_sf"/>
</dbReference>
<dbReference type="Gene3D" id="1.25.40.20">
    <property type="entry name" value="Ankyrin repeat-containing domain"/>
    <property type="match status" value="1"/>
</dbReference>
<dbReference type="Proteomes" id="UP000837801">
    <property type="component" value="Unassembled WGS sequence"/>
</dbReference>
<reference evidence="4" key="1">
    <citation type="submission" date="2022-03" db="EMBL/GenBank/DDBJ databases">
        <authorList>
            <person name="Legras J.-L."/>
            <person name="Devillers H."/>
            <person name="Grondin C."/>
        </authorList>
    </citation>
    <scope>NUCLEOTIDE SEQUENCE</scope>
    <source>
        <strain evidence="4">CLIB 1423</strain>
    </source>
</reference>
<accession>A0A9P0QMJ3</accession>
<dbReference type="PANTHER" id="PTHR16027:SF6">
    <property type="entry name" value="DILUTE DOMAIN-CONTAINING PROTEIN"/>
    <property type="match status" value="1"/>
</dbReference>
<dbReference type="SMART" id="SM01132">
    <property type="entry name" value="DIL"/>
    <property type="match status" value="1"/>
</dbReference>
<dbReference type="PANTHER" id="PTHR16027">
    <property type="entry name" value="DILUTE DOMAIN-CONTAINING PROTEIN YPR089W"/>
    <property type="match status" value="1"/>
</dbReference>